<dbReference type="Proteomes" id="UP001152523">
    <property type="component" value="Unassembled WGS sequence"/>
</dbReference>
<sequence length="55" mass="6086">MELDVHHESVERNEEAIEEVKAHIGASEVFSVEPDKDAVDLTGHMPTAQLSVNDE</sequence>
<reference evidence="1" key="1">
    <citation type="submission" date="2022-07" db="EMBL/GenBank/DDBJ databases">
        <authorList>
            <person name="Macas J."/>
            <person name="Novak P."/>
            <person name="Neumann P."/>
        </authorList>
    </citation>
    <scope>NUCLEOTIDE SEQUENCE</scope>
</reference>
<dbReference type="EMBL" id="CAMAPF010000178">
    <property type="protein sequence ID" value="CAH9110954.1"/>
    <property type="molecule type" value="Genomic_DNA"/>
</dbReference>
<accession>A0AAV0DYZ4</accession>
<name>A0AAV0DYZ4_9ASTE</name>
<organism evidence="1 2">
    <name type="scientific">Cuscuta epithymum</name>
    <dbReference type="NCBI Taxonomy" id="186058"/>
    <lineage>
        <taxon>Eukaryota</taxon>
        <taxon>Viridiplantae</taxon>
        <taxon>Streptophyta</taxon>
        <taxon>Embryophyta</taxon>
        <taxon>Tracheophyta</taxon>
        <taxon>Spermatophyta</taxon>
        <taxon>Magnoliopsida</taxon>
        <taxon>eudicotyledons</taxon>
        <taxon>Gunneridae</taxon>
        <taxon>Pentapetalae</taxon>
        <taxon>asterids</taxon>
        <taxon>lamiids</taxon>
        <taxon>Solanales</taxon>
        <taxon>Convolvulaceae</taxon>
        <taxon>Cuscuteae</taxon>
        <taxon>Cuscuta</taxon>
        <taxon>Cuscuta subgen. Cuscuta</taxon>
    </lineage>
</organism>
<gene>
    <name evidence="1" type="ORF">CEPIT_LOCUS19355</name>
</gene>
<keyword evidence="2" id="KW-1185">Reference proteome</keyword>
<comment type="caution">
    <text evidence="1">The sequence shown here is derived from an EMBL/GenBank/DDBJ whole genome shotgun (WGS) entry which is preliminary data.</text>
</comment>
<proteinExistence type="predicted"/>
<evidence type="ECO:0000313" key="1">
    <source>
        <dbReference type="EMBL" id="CAH9110954.1"/>
    </source>
</evidence>
<dbReference type="AlphaFoldDB" id="A0AAV0DYZ4"/>
<evidence type="ECO:0000313" key="2">
    <source>
        <dbReference type="Proteomes" id="UP001152523"/>
    </source>
</evidence>
<protein>
    <submittedName>
        <fullName evidence="1">Uncharacterized protein</fullName>
    </submittedName>
</protein>
<feature type="non-terminal residue" evidence="1">
    <location>
        <position position="55"/>
    </location>
</feature>